<feature type="transmembrane region" description="Helical" evidence="9">
    <location>
        <begin position="95"/>
        <end position="115"/>
    </location>
</feature>
<evidence type="ECO:0000256" key="6">
    <source>
        <dbReference type="ARBA" id="ARBA00023136"/>
    </source>
</evidence>
<feature type="transmembrane region" description="Helical" evidence="9">
    <location>
        <begin position="304"/>
        <end position="328"/>
    </location>
</feature>
<dbReference type="EMBL" id="CP028774">
    <property type="protein sequence ID" value="AWU75753.1"/>
    <property type="molecule type" value="Genomic_DNA"/>
</dbReference>
<feature type="transmembrane region" description="Helical" evidence="9">
    <location>
        <begin position="340"/>
        <end position="362"/>
    </location>
</feature>
<feature type="domain" description="Major facilitator superfamily (MFS) profile" evidence="10">
    <location>
        <begin position="55"/>
        <end position="501"/>
    </location>
</feature>
<dbReference type="HOGENOM" id="CLU_001265_30_5_1"/>
<dbReference type="InterPro" id="IPR036259">
    <property type="entry name" value="MFS_trans_sf"/>
</dbReference>
<feature type="transmembrane region" description="Helical" evidence="9">
    <location>
        <begin position="181"/>
        <end position="200"/>
    </location>
</feature>
<keyword evidence="6 9" id="KW-0472">Membrane</keyword>
<dbReference type="GO" id="GO:0016020">
    <property type="term" value="C:membrane"/>
    <property type="evidence" value="ECO:0007669"/>
    <property type="project" value="UniProtKB-SubCell"/>
</dbReference>
<reference evidence="15" key="1">
    <citation type="journal article" date="2014" name="Microb. Cell Fact.">
        <title>Exploiting Issatchenkia orientalis SD108 for succinic acid production.</title>
        <authorList>
            <person name="Xiao H."/>
            <person name="Shao Z."/>
            <person name="Jiang Y."/>
            <person name="Dole S."/>
            <person name="Zhao H."/>
        </authorList>
    </citation>
    <scope>NUCLEOTIDE SEQUENCE [LARGE SCALE GENOMIC DNA]</scope>
    <source>
        <strain evidence="15">SD108</strain>
    </source>
</reference>
<feature type="transmembrane region" description="Helical" evidence="9">
    <location>
        <begin position="445"/>
        <end position="467"/>
    </location>
</feature>
<evidence type="ECO:0000256" key="7">
    <source>
        <dbReference type="ARBA" id="ARBA00049119"/>
    </source>
</evidence>
<feature type="transmembrane region" description="Helical" evidence="9">
    <location>
        <begin position="212"/>
        <end position="231"/>
    </location>
</feature>
<proteinExistence type="inferred from homology"/>
<reference evidence="16" key="3">
    <citation type="journal article" date="2017" name="Genome Announc.">
        <title>Genome sequences of Cyberlindnera fabianii 65, Pichia kudriavzevii 129, and Saccharomyces cerevisiae 131 isolated from fermented masau fruits in Zimbabwe.</title>
        <authorList>
            <person name="van Rijswijck I.M.H."/>
            <person name="Derks M.F.L."/>
            <person name="Abee T."/>
            <person name="de Ridder D."/>
            <person name="Smid E.J."/>
        </authorList>
    </citation>
    <scope>NUCLEOTIDE SEQUENCE [LARGE SCALE GENOMIC DNA]</scope>
    <source>
        <strain evidence="16">129</strain>
    </source>
</reference>
<evidence type="ECO:0000313" key="15">
    <source>
        <dbReference type="Proteomes" id="UP000029867"/>
    </source>
</evidence>
<keyword evidence="5 9" id="KW-1133">Transmembrane helix</keyword>
<reference evidence="12" key="2">
    <citation type="submission" date="2014-08" db="EMBL/GenBank/DDBJ databases">
        <title>Exploiting Issatchenkia orientalis SD108 for Succinic Acid Production.</title>
        <authorList>
            <person name="Xiao H."/>
            <person name="Shao Z."/>
            <person name="Jiang Y."/>
            <person name="Dole S."/>
            <person name="Zhao H."/>
        </authorList>
    </citation>
    <scope>NUCLEOTIDE SEQUENCE [LARGE SCALE GENOMIC DNA]</scope>
    <source>
        <strain evidence="12">SD108</strain>
    </source>
</reference>
<evidence type="ECO:0000256" key="5">
    <source>
        <dbReference type="ARBA" id="ARBA00022989"/>
    </source>
</evidence>
<dbReference type="PROSITE" id="PS00217">
    <property type="entry name" value="SUGAR_TRANSPORT_2"/>
    <property type="match status" value="1"/>
</dbReference>
<dbReference type="InterPro" id="IPR005829">
    <property type="entry name" value="Sugar_transporter_CS"/>
</dbReference>
<evidence type="ECO:0000256" key="2">
    <source>
        <dbReference type="ARBA" id="ARBA00010992"/>
    </source>
</evidence>
<evidence type="ECO:0000313" key="11">
    <source>
        <dbReference type="EMBL" id="AWU75753.1"/>
    </source>
</evidence>
<sequence>MQPKSQYLTDAVSEQSNSVDFTSDSVVSEGLNIKASDDLYSLSSDGKPSTLVIFLTFLSSISGFMFGYDTGYISSALVSIGDDFGENLSYGHEQFITAATSLGALIFASSSGIFVDYLGRKPLLMFSNIMFIVGAIIQTAAQNVWTMIVGRFIMGFGVGIGSLIAPLYIAELAPSKYRGRLVTLNCMGITGGQLIAYAIGAGLTHVDNGWRILVGLSMIPPAIQFIGFIFLPDTPRFLIMTNRLDKAEVALQRTYPNVSIEAIKMKIMDLREEEVDSGLLERNPFSKWWKTVVELHAVPSNFRALFLSCALQAIQQFTGFNSLMYFSATIFKAIGFDNSTAVSLIVAGTNFVFTLIAFFIIDKVGRRRILLLSLPCVVIFLILNAISFHFIDIEFNNNDAIVKGNHHTWGIAIIVFMICFVASYSIGIGNVPWQQSEMFPQKVRGVGISFATSTNWAGSLIISSTFLTMLKNITPTGTFSLFAAFGFVSFLIVLFFYPELSNLELEEVQEILTGGFNIKKSIQLANARKHNIIVDSNNSINSRDTIDTIESA</sequence>
<dbReference type="eggNOG" id="KOG0254">
    <property type="taxonomic scope" value="Eukaryota"/>
</dbReference>
<dbReference type="InterPro" id="IPR005828">
    <property type="entry name" value="MFS_sugar_transport-like"/>
</dbReference>
<keyword evidence="18" id="KW-1185">Reference proteome</keyword>
<dbReference type="SUPFAM" id="SSF103473">
    <property type="entry name" value="MFS general substrate transporter"/>
    <property type="match status" value="1"/>
</dbReference>
<dbReference type="GO" id="GO:1904679">
    <property type="term" value="P:myo-inositol import across plasma membrane"/>
    <property type="evidence" value="ECO:0007669"/>
    <property type="project" value="TreeGrafter"/>
</dbReference>
<keyword evidence="4 9" id="KW-0812">Transmembrane</keyword>
<dbReference type="PRINTS" id="PR00171">
    <property type="entry name" value="SUGRTRNSPORT"/>
</dbReference>
<gene>
    <name evidence="13" type="ORF">BOH78_0488</name>
    <name evidence="11" type="ORF">C5L36_0B09910</name>
    <name evidence="14" type="ORF">CAS74_003843</name>
    <name evidence="12" type="ORF">JL09_g2772</name>
</gene>
<reference evidence="13" key="4">
    <citation type="submission" date="2017-01" db="EMBL/GenBank/DDBJ databases">
        <authorList>
            <person name="Mah S.A."/>
            <person name="Swanson W.J."/>
            <person name="Moy G.W."/>
            <person name="Vacquier V.D."/>
        </authorList>
    </citation>
    <scope>NUCLEOTIDE SEQUENCE [LARGE SCALE GENOMIC DNA]</scope>
    <source>
        <strain evidence="13">129</strain>
    </source>
</reference>
<dbReference type="EMBL" id="MQVM01000002">
    <property type="protein sequence ID" value="ONH77143.1"/>
    <property type="molecule type" value="Genomic_DNA"/>
</dbReference>
<dbReference type="PANTHER" id="PTHR48020">
    <property type="entry name" value="PROTON MYO-INOSITOL COTRANSPORTER"/>
    <property type="match status" value="1"/>
</dbReference>
<organism evidence="12 15">
    <name type="scientific">Pichia kudriavzevii</name>
    <name type="common">Yeast</name>
    <name type="synonym">Issatchenkia orientalis</name>
    <dbReference type="NCBI Taxonomy" id="4909"/>
    <lineage>
        <taxon>Eukaryota</taxon>
        <taxon>Fungi</taxon>
        <taxon>Dikarya</taxon>
        <taxon>Ascomycota</taxon>
        <taxon>Saccharomycotina</taxon>
        <taxon>Pichiomycetes</taxon>
        <taxon>Pichiales</taxon>
        <taxon>Pichiaceae</taxon>
        <taxon>Pichia</taxon>
    </lineage>
</organism>
<dbReference type="GO" id="GO:0005366">
    <property type="term" value="F:myo-inositol:proton symporter activity"/>
    <property type="evidence" value="ECO:0007669"/>
    <property type="project" value="TreeGrafter"/>
</dbReference>
<feature type="transmembrane region" description="Helical" evidence="9">
    <location>
        <begin position="122"/>
        <end position="141"/>
    </location>
</feature>
<evidence type="ECO:0000313" key="12">
    <source>
        <dbReference type="EMBL" id="KGK38102.1"/>
    </source>
</evidence>
<dbReference type="EMBL" id="NHMM01000006">
    <property type="protein sequence ID" value="OUT20847.1"/>
    <property type="molecule type" value="Genomic_DNA"/>
</dbReference>
<feature type="transmembrane region" description="Helical" evidence="9">
    <location>
        <begin position="147"/>
        <end position="169"/>
    </location>
</feature>
<evidence type="ECO:0000313" key="14">
    <source>
        <dbReference type="EMBL" id="OUT20847.1"/>
    </source>
</evidence>
<evidence type="ECO:0000256" key="3">
    <source>
        <dbReference type="ARBA" id="ARBA00022448"/>
    </source>
</evidence>
<feature type="transmembrane region" description="Helical" evidence="9">
    <location>
        <begin position="479"/>
        <end position="497"/>
    </location>
</feature>
<protein>
    <submittedName>
        <fullName evidence="13">Myo-inositol transporter 2</fullName>
    </submittedName>
</protein>
<dbReference type="PROSITE" id="PS50850">
    <property type="entry name" value="MFS"/>
    <property type="match status" value="1"/>
</dbReference>
<dbReference type="Proteomes" id="UP000195871">
    <property type="component" value="Unassembled WGS sequence"/>
</dbReference>
<dbReference type="FunFam" id="1.20.1250.20:FF:000073">
    <property type="entry name" value="MFS myo-inositol transporter, putative"/>
    <property type="match status" value="1"/>
</dbReference>
<evidence type="ECO:0000256" key="1">
    <source>
        <dbReference type="ARBA" id="ARBA00004141"/>
    </source>
</evidence>
<dbReference type="InterPro" id="IPR020846">
    <property type="entry name" value="MFS_dom"/>
</dbReference>
<dbReference type="NCBIfam" id="TIGR00879">
    <property type="entry name" value="SP"/>
    <property type="match status" value="1"/>
</dbReference>
<dbReference type="VEuPathDB" id="FungiDB:C5L36_0B09910"/>
<dbReference type="SMR" id="A0A099P1M2"/>
<dbReference type="InterPro" id="IPR050814">
    <property type="entry name" value="Myo-inositol_Transporter"/>
</dbReference>
<evidence type="ECO:0000313" key="13">
    <source>
        <dbReference type="EMBL" id="ONH77143.1"/>
    </source>
</evidence>
<feature type="transmembrane region" description="Helical" evidence="9">
    <location>
        <begin position="411"/>
        <end position="433"/>
    </location>
</feature>
<dbReference type="OrthoDB" id="6339427at2759"/>
<dbReference type="AlphaFoldDB" id="A0A099P1M2"/>
<evidence type="ECO:0000313" key="16">
    <source>
        <dbReference type="Proteomes" id="UP000189274"/>
    </source>
</evidence>
<reference evidence="14 17" key="5">
    <citation type="submission" date="2017-05" db="EMBL/GenBank/DDBJ databases">
        <title>The Genome Sequence of Candida krusei Ckrusei653.</title>
        <authorList>
            <person name="Cuomo C."/>
            <person name="Forche A."/>
            <person name="Young S."/>
            <person name="Abouelleil A."/>
            <person name="Cao P."/>
            <person name="Chapman S."/>
            <person name="Cusick C."/>
            <person name="Shea T."/>
            <person name="Nusbaum C."/>
            <person name="Birren B."/>
        </authorList>
    </citation>
    <scope>NUCLEOTIDE SEQUENCE [LARGE SCALE GENOMIC DNA]</scope>
    <source>
        <strain evidence="14 17">Ckrusei653</strain>
    </source>
</reference>
<evidence type="ECO:0000256" key="9">
    <source>
        <dbReference type="SAM" id="Phobius"/>
    </source>
</evidence>
<dbReference type="InterPro" id="IPR003663">
    <property type="entry name" value="Sugar/inositol_transpt"/>
</dbReference>
<comment type="similarity">
    <text evidence="2 8">Belongs to the major facilitator superfamily. Sugar transporter (TC 2.A.1.1) family.</text>
</comment>
<evidence type="ECO:0000259" key="10">
    <source>
        <dbReference type="PROSITE" id="PS50850"/>
    </source>
</evidence>
<dbReference type="Gene3D" id="1.20.1250.20">
    <property type="entry name" value="MFS general substrate transporter like domains"/>
    <property type="match status" value="1"/>
</dbReference>
<accession>A0A099P1M2</accession>
<dbReference type="PANTHER" id="PTHR48020:SF12">
    <property type="entry name" value="PROTON MYO-INOSITOL COTRANSPORTER"/>
    <property type="match status" value="1"/>
</dbReference>
<evidence type="ECO:0000256" key="8">
    <source>
        <dbReference type="RuleBase" id="RU003346"/>
    </source>
</evidence>
<feature type="transmembrane region" description="Helical" evidence="9">
    <location>
        <begin position="369"/>
        <end position="391"/>
    </location>
</feature>
<dbReference type="Proteomes" id="UP000249293">
    <property type="component" value="Chromosome 2"/>
</dbReference>
<dbReference type="Proteomes" id="UP000029867">
    <property type="component" value="Unassembled WGS sequence"/>
</dbReference>
<dbReference type="Pfam" id="PF00083">
    <property type="entry name" value="Sugar_tr"/>
    <property type="match status" value="1"/>
</dbReference>
<evidence type="ECO:0000256" key="4">
    <source>
        <dbReference type="ARBA" id="ARBA00022692"/>
    </source>
</evidence>
<feature type="transmembrane region" description="Helical" evidence="9">
    <location>
        <begin position="50"/>
        <end position="68"/>
    </location>
</feature>
<comment type="subcellular location">
    <subcellularLocation>
        <location evidence="1">Membrane</location>
        <topology evidence="1">Multi-pass membrane protein</topology>
    </subcellularLocation>
</comment>
<dbReference type="PROSITE" id="PS00216">
    <property type="entry name" value="SUGAR_TRANSPORT_1"/>
    <property type="match status" value="2"/>
</dbReference>
<evidence type="ECO:0000313" key="17">
    <source>
        <dbReference type="Proteomes" id="UP000195871"/>
    </source>
</evidence>
<comment type="catalytic activity">
    <reaction evidence="7">
        <text>myo-inositol(out) + H(+)(out) = myo-inositol(in) + H(+)(in)</text>
        <dbReference type="Rhea" id="RHEA:60364"/>
        <dbReference type="ChEBI" id="CHEBI:15378"/>
        <dbReference type="ChEBI" id="CHEBI:17268"/>
    </reaction>
</comment>
<name>A0A099P1M2_PICKU</name>
<keyword evidence="3 8" id="KW-0813">Transport</keyword>
<evidence type="ECO:0000313" key="18">
    <source>
        <dbReference type="Proteomes" id="UP000249293"/>
    </source>
</evidence>
<dbReference type="EMBL" id="JQFK01000024">
    <property type="protein sequence ID" value="KGK38102.1"/>
    <property type="molecule type" value="Genomic_DNA"/>
</dbReference>
<dbReference type="Proteomes" id="UP000189274">
    <property type="component" value="Unassembled WGS sequence"/>
</dbReference>
<reference evidence="11 18" key="6">
    <citation type="submission" date="2018-06" db="EMBL/GenBank/DDBJ databases">
        <title>Population genomics shows no distinction between pathogenic Candida krusei and environmental Pichia kudriavzevii: One species, four names.</title>
        <authorList>
            <person name="Douglass A.P."/>
            <person name="Offei B."/>
            <person name="Braun-Galleani S."/>
            <person name="Coughlan A.Y."/>
            <person name="Martos A."/>
            <person name="Ortiz-Merino R.A."/>
            <person name="Byrne K.P."/>
            <person name="Wolfe K.H."/>
        </authorList>
    </citation>
    <scope>NUCLEOTIDE SEQUENCE [LARGE SCALE GENOMIC DNA]</scope>
    <source>
        <strain evidence="11 18">CBS573</strain>
    </source>
</reference>